<protein>
    <recommendedName>
        <fullName evidence="4">DUF1579 domain-containing protein</fullName>
    </recommendedName>
</protein>
<dbReference type="Proteomes" id="UP000500938">
    <property type="component" value="Chromosome"/>
</dbReference>
<accession>A0A6M4ISW8</accession>
<sequence>MMRPFAAALVSLVVLASPSFAQHGGGAPGGAAPRTLSAAPREATQFDFLIGQWEVTVTPKATTLATRIHGVPKLSAVWKAWRAMDGFGIEDELRIVDGSGNPNAFLRTTRLFDAAQRVWSQMSLDVYRARFTPATATWANGEMQIRSAGRDADGSAYVQRVRFYDITPTSFKYQADRSTNGEKSWETAVLRMTARRVAATAPR</sequence>
<feature type="chain" id="PRO_5026890678" description="DUF1579 domain-containing protein" evidence="1">
    <location>
        <begin position="22"/>
        <end position="203"/>
    </location>
</feature>
<keyword evidence="1" id="KW-0732">Signal</keyword>
<dbReference type="RefSeq" id="WP_171226631.1">
    <property type="nucleotide sequence ID" value="NZ_CP053085.1"/>
</dbReference>
<evidence type="ECO:0000313" key="2">
    <source>
        <dbReference type="EMBL" id="QJR37198.1"/>
    </source>
</evidence>
<dbReference type="EMBL" id="CP053085">
    <property type="protein sequence ID" value="QJR37198.1"/>
    <property type="molecule type" value="Genomic_DNA"/>
</dbReference>
<evidence type="ECO:0000313" key="3">
    <source>
        <dbReference type="Proteomes" id="UP000500938"/>
    </source>
</evidence>
<feature type="signal peptide" evidence="1">
    <location>
        <begin position="1"/>
        <end position="21"/>
    </location>
</feature>
<organism evidence="2 3">
    <name type="scientific">Gemmatimonas groenlandica</name>
    <dbReference type="NCBI Taxonomy" id="2732249"/>
    <lineage>
        <taxon>Bacteria</taxon>
        <taxon>Pseudomonadati</taxon>
        <taxon>Gemmatimonadota</taxon>
        <taxon>Gemmatimonadia</taxon>
        <taxon>Gemmatimonadales</taxon>
        <taxon>Gemmatimonadaceae</taxon>
        <taxon>Gemmatimonas</taxon>
    </lineage>
</organism>
<keyword evidence="3" id="KW-1185">Reference proteome</keyword>
<reference evidence="2 3" key="1">
    <citation type="submission" date="2020-05" db="EMBL/GenBank/DDBJ databases">
        <title>Complete genome sequence of Gemmatimonas greenlandica TET16.</title>
        <authorList>
            <person name="Zeng Y."/>
        </authorList>
    </citation>
    <scope>NUCLEOTIDE SEQUENCE [LARGE SCALE GENOMIC DNA]</scope>
    <source>
        <strain evidence="2 3">TET16</strain>
    </source>
</reference>
<evidence type="ECO:0000256" key="1">
    <source>
        <dbReference type="SAM" id="SignalP"/>
    </source>
</evidence>
<evidence type="ECO:0008006" key="4">
    <source>
        <dbReference type="Google" id="ProtNLM"/>
    </source>
</evidence>
<dbReference type="KEGG" id="ggr:HKW67_17580"/>
<gene>
    <name evidence="2" type="ORF">HKW67_17580</name>
</gene>
<name>A0A6M4ISW8_9BACT</name>
<dbReference type="AlphaFoldDB" id="A0A6M4ISW8"/>
<proteinExistence type="predicted"/>